<evidence type="ECO:0000256" key="3">
    <source>
        <dbReference type="ARBA" id="ARBA00022490"/>
    </source>
</evidence>
<dbReference type="SUPFAM" id="SSF48371">
    <property type="entry name" value="ARM repeat"/>
    <property type="match status" value="2"/>
</dbReference>
<dbReference type="EMBL" id="HBGD01010833">
    <property type="protein sequence ID" value="CAD9085656.1"/>
    <property type="molecule type" value="Transcribed_RNA"/>
</dbReference>
<accession>A0A7S1PJ20</accession>
<feature type="region of interest" description="Disordered" evidence="6">
    <location>
        <begin position="307"/>
        <end position="328"/>
    </location>
</feature>
<protein>
    <submittedName>
        <fullName evidence="7">Uncharacterized protein</fullName>
    </submittedName>
</protein>
<feature type="compositionally biased region" description="Low complexity" evidence="6">
    <location>
        <begin position="128"/>
        <end position="141"/>
    </location>
</feature>
<reference evidence="7" key="1">
    <citation type="submission" date="2021-01" db="EMBL/GenBank/DDBJ databases">
        <authorList>
            <person name="Corre E."/>
            <person name="Pelletier E."/>
            <person name="Niang G."/>
            <person name="Scheremetjew M."/>
            <person name="Finn R."/>
            <person name="Kale V."/>
            <person name="Holt S."/>
            <person name="Cochrane G."/>
            <person name="Meng A."/>
            <person name="Brown T."/>
            <person name="Cohen L."/>
        </authorList>
    </citation>
    <scope>NUCLEOTIDE SEQUENCE</scope>
    <source>
        <strain evidence="7">WS</strain>
    </source>
</reference>
<name>A0A7S1PJ20_9EUKA</name>
<evidence type="ECO:0000313" key="7">
    <source>
        <dbReference type="EMBL" id="CAD9085656.1"/>
    </source>
</evidence>
<dbReference type="Gene3D" id="1.25.10.10">
    <property type="entry name" value="Leucine-rich Repeat Variant"/>
    <property type="match status" value="1"/>
</dbReference>
<evidence type="ECO:0000256" key="2">
    <source>
        <dbReference type="ARBA" id="ARBA00022448"/>
    </source>
</evidence>
<keyword evidence="2" id="KW-0813">Transport</keyword>
<feature type="compositionally biased region" description="Low complexity" evidence="6">
    <location>
        <begin position="104"/>
        <end position="121"/>
    </location>
</feature>
<evidence type="ECO:0000256" key="5">
    <source>
        <dbReference type="ARBA" id="ARBA00022927"/>
    </source>
</evidence>
<comment type="subcellular location">
    <subcellularLocation>
        <location evidence="1">Cytoplasm</location>
    </subcellularLocation>
</comment>
<dbReference type="InterPro" id="IPR016024">
    <property type="entry name" value="ARM-type_fold"/>
</dbReference>
<keyword evidence="3" id="KW-0963">Cytoplasm</keyword>
<dbReference type="PANTHER" id="PTHR10527">
    <property type="entry name" value="IMPORTIN BETA"/>
    <property type="match status" value="1"/>
</dbReference>
<feature type="region of interest" description="Disordered" evidence="6">
    <location>
        <begin position="1"/>
        <end position="24"/>
    </location>
</feature>
<keyword evidence="4" id="KW-0677">Repeat</keyword>
<gene>
    <name evidence="7" type="ORF">PCOS0759_LOCUS8910</name>
</gene>
<dbReference type="GO" id="GO:0005737">
    <property type="term" value="C:cytoplasm"/>
    <property type="evidence" value="ECO:0007669"/>
    <property type="project" value="UniProtKB-SubCell"/>
</dbReference>
<feature type="region of interest" description="Disordered" evidence="6">
    <location>
        <begin position="104"/>
        <end position="141"/>
    </location>
</feature>
<evidence type="ECO:0000256" key="4">
    <source>
        <dbReference type="ARBA" id="ARBA00022737"/>
    </source>
</evidence>
<dbReference type="InterPro" id="IPR040122">
    <property type="entry name" value="Importin_beta"/>
</dbReference>
<organism evidence="7">
    <name type="scientific">Percolomonas cosmopolitus</name>
    <dbReference type="NCBI Taxonomy" id="63605"/>
    <lineage>
        <taxon>Eukaryota</taxon>
        <taxon>Discoba</taxon>
        <taxon>Heterolobosea</taxon>
        <taxon>Tetramitia</taxon>
        <taxon>Eutetramitia</taxon>
        <taxon>Percolomonadidae</taxon>
        <taxon>Percolomonas</taxon>
    </lineage>
</organism>
<sequence length="1331" mass="150391">MTSTTNHSTFHSYQRHSNDSASSLLTTNSQPRIISGHTVSNHARHLLYCSICQNYLFNASGHFHVNALIPNDSARSHVLMAQENTNAMENGGVGGASLHQQNEQSLNPFSASSSSVSSSQQHSDHHSSPSSTTGSLSSASSAGPTRHLFNAQYVVCALCRHEFHHDPQDWHQDHECFSTIVQSNSPQLQHDGSSAPMHNIFCDVHALRGEHVQCDFYQTFQCNSAVWENMCHNLGMSHVRDVNGYSSTVDMQRNLHVCPHRFCAIIWDHVVSLGGAGWEKPLLGRKMLHGQRFMDVDLVCLDASDSASPEQNAVSSPHSGGRLVGRKRKREMIDSTPAQDTNTIVCHPMETVSPITTATSTTTSPFAKTLTSLDRINFILDIMNLEDLSTQFKDKIFQLITSENPSNRKLGTTLLFEIVRETHHNFMSEEQYQTSFAEILVAIVNDPHTEVKHQMSVFCSLLVMFPLTPETVQHLMEPFFSTFMEYLRSVPTYYNTKDAQEDIYVTSAFSWLTLVFEYMCEEVESMVDHPDPNNRSVADSTNLGKRLLHRLCCEFIDFLELDMHSIHFSNLFIESTVLFINFGYTRHEFDRLKSLAFKFLSKDDSSLVVGTANDAESAPTFALLGFRLLTFLSTSYAQQCTRVLVEESVDMIRTAGKDSCRLKGGLVALGVISEQLSEQMTVRIEEFLELIVIGLKQKENTHVMNAACQCILQFISHLHPHIMQFDNVLVKMVCDELHQQTSLECLTSLCKVIENISESSPESLLKEHVAKEIIGILPTMENIIQGGNSAREAINVISHLSYGASKVNATLLTSYWTPQLFDTILVCARQQDNLHLRCDALKCVSVLLLNMPQERWGIVPEIIQLTHETQRMAMQKRDESTNIAFLLEVFGRLGMSVKSALVPHLTGIMLELLKYAGKSDCVTEVDSGDNDSAFVHMKLFTTRQRSAAAWSARMLFFYLKDRKEMLDYVPAWLDTVGQLLVHAFEDVRREAITLLRRLAECEIRHETVKSLGESTVVIFIERSLEHITAETDRPAVASWFDGLRSLVKKSIDTRFEKIFDEEFISVLCTYTKAALEKHLPCCIEFASNTDDPLDAPHDSIMSNSVSDFIAAAAKLPSNLFLNRFYPDIHEILVQYLNHNSTDDRTLASGTIGEVFTLIKENCAQFVTDQLIENFIQQTQHVEFFYLSRNCFFALGVIALYAPHMMKAHHCTQLLEKIASVLLNVTIEDGLRDNALACLGRLIIANRKDSTRSQDVPRQYEELFLQSIPLKEDKDEIETVYEAMGMLFEEGRWQQCKKNDKAIREAFERRDSISLALKNDGLSEKWKKRLEV</sequence>
<dbReference type="GO" id="GO:0006606">
    <property type="term" value="P:protein import into nucleus"/>
    <property type="evidence" value="ECO:0007669"/>
    <property type="project" value="InterPro"/>
</dbReference>
<feature type="compositionally biased region" description="Polar residues" evidence="6">
    <location>
        <begin position="307"/>
        <end position="318"/>
    </location>
</feature>
<feature type="compositionally biased region" description="Polar residues" evidence="6">
    <location>
        <begin position="1"/>
        <end position="12"/>
    </location>
</feature>
<keyword evidence="5" id="KW-0653">Protein transport</keyword>
<evidence type="ECO:0000256" key="6">
    <source>
        <dbReference type="SAM" id="MobiDB-lite"/>
    </source>
</evidence>
<evidence type="ECO:0000256" key="1">
    <source>
        <dbReference type="ARBA" id="ARBA00004496"/>
    </source>
</evidence>
<dbReference type="InterPro" id="IPR011989">
    <property type="entry name" value="ARM-like"/>
</dbReference>
<proteinExistence type="predicted"/>